<feature type="transmembrane region" description="Helical" evidence="1">
    <location>
        <begin position="60"/>
        <end position="81"/>
    </location>
</feature>
<keyword evidence="3" id="KW-0378">Hydrolase</keyword>
<keyword evidence="1" id="KW-1133">Transmembrane helix</keyword>
<dbReference type="GO" id="GO:0004175">
    <property type="term" value="F:endopeptidase activity"/>
    <property type="evidence" value="ECO:0007669"/>
    <property type="project" value="UniProtKB-ARBA"/>
</dbReference>
<name>A0A0G3H7T3_9CORY</name>
<feature type="domain" description="CAAX prenyl protease 2/Lysostaphin resistance protein A-like" evidence="2">
    <location>
        <begin position="135"/>
        <end position="226"/>
    </location>
</feature>
<organism evidence="3 4">
    <name type="scientific">Corynebacterium mustelae</name>
    <dbReference type="NCBI Taxonomy" id="571915"/>
    <lineage>
        <taxon>Bacteria</taxon>
        <taxon>Bacillati</taxon>
        <taxon>Actinomycetota</taxon>
        <taxon>Actinomycetes</taxon>
        <taxon>Mycobacteriales</taxon>
        <taxon>Corynebacteriaceae</taxon>
        <taxon>Corynebacterium</taxon>
    </lineage>
</organism>
<dbReference type="GO" id="GO:0006508">
    <property type="term" value="P:proteolysis"/>
    <property type="evidence" value="ECO:0007669"/>
    <property type="project" value="UniProtKB-KW"/>
</dbReference>
<keyword evidence="4" id="KW-1185">Reference proteome</keyword>
<evidence type="ECO:0000313" key="4">
    <source>
        <dbReference type="Proteomes" id="UP000035199"/>
    </source>
</evidence>
<dbReference type="Proteomes" id="UP000035199">
    <property type="component" value="Chromosome"/>
</dbReference>
<reference evidence="4" key="2">
    <citation type="submission" date="2015-05" db="EMBL/GenBank/DDBJ databases">
        <title>Complete genome sequence of Corynebacterium mustelae DSM 45274, isolated from various tissues of a male ferret with lethal sepsis.</title>
        <authorList>
            <person name="Ruckert C."/>
            <person name="Albersmeier A."/>
            <person name="Winkler A."/>
            <person name="Tauch A."/>
        </authorList>
    </citation>
    <scope>NUCLEOTIDE SEQUENCE [LARGE SCALE GENOMIC DNA]</scope>
    <source>
        <strain evidence="4">DSM 45274</strain>
    </source>
</reference>
<feature type="transmembrane region" description="Helical" evidence="1">
    <location>
        <begin position="185"/>
        <end position="208"/>
    </location>
</feature>
<evidence type="ECO:0000259" key="2">
    <source>
        <dbReference type="Pfam" id="PF02517"/>
    </source>
</evidence>
<dbReference type="InterPro" id="IPR003675">
    <property type="entry name" value="Rce1/LyrA-like_dom"/>
</dbReference>
<feature type="transmembrane region" description="Helical" evidence="1">
    <location>
        <begin position="214"/>
        <end position="235"/>
    </location>
</feature>
<dbReference type="KEGG" id="cmv:CMUST_14445"/>
<reference evidence="3 4" key="1">
    <citation type="journal article" date="2015" name="Genome Announc.">
        <title>Complete Genome Sequence of the Type Strain Corynebacterium mustelae DSM 45274, Isolated from Various Tissues of a Male Ferret with Lethal Sepsis.</title>
        <authorList>
            <person name="Ruckert C."/>
            <person name="Eimer J."/>
            <person name="Winkler A."/>
            <person name="Tauch A."/>
        </authorList>
    </citation>
    <scope>NUCLEOTIDE SEQUENCE [LARGE SCALE GENOMIC DNA]</scope>
    <source>
        <strain evidence="3 4">DSM 45274</strain>
    </source>
</reference>
<gene>
    <name evidence="3" type="ORF">CMUST_14445</name>
</gene>
<dbReference type="Pfam" id="PF02517">
    <property type="entry name" value="Rce1-like"/>
    <property type="match status" value="1"/>
</dbReference>
<evidence type="ECO:0000313" key="3">
    <source>
        <dbReference type="EMBL" id="AKK07182.1"/>
    </source>
</evidence>
<evidence type="ECO:0000256" key="1">
    <source>
        <dbReference type="SAM" id="Phobius"/>
    </source>
</evidence>
<feature type="transmembrane region" description="Helical" evidence="1">
    <location>
        <begin position="12"/>
        <end position="32"/>
    </location>
</feature>
<feature type="transmembrane region" description="Helical" evidence="1">
    <location>
        <begin position="102"/>
        <end position="122"/>
    </location>
</feature>
<accession>A0A0G3H7T3</accession>
<dbReference type="STRING" id="571915.CMUST_14445"/>
<dbReference type="GO" id="GO:0080120">
    <property type="term" value="P:CAAX-box protein maturation"/>
    <property type="evidence" value="ECO:0007669"/>
    <property type="project" value="UniProtKB-ARBA"/>
</dbReference>
<proteinExistence type="predicted"/>
<keyword evidence="1" id="KW-0472">Membrane</keyword>
<dbReference type="EMBL" id="CP011542">
    <property type="protein sequence ID" value="AKK07182.1"/>
    <property type="molecule type" value="Genomic_DNA"/>
</dbReference>
<sequence length="244" mass="26849">MPMPRKKLLHEIAIVLVITFGISGLRSALRLINSLAQPEPLNKQTATITDHQSTVMWIDLALQLCSAAVLFGWGFLALFLLGRTLNSDVERWPTNIAHGAGLAALIGLPGLALYVAAVHFGWSKQVVPSALDNVWWEAPVLIIWSAANAFAEEIIVVLWFLSRLKQLNISPLWALSLSALLRGSYHLYQGISAGFGNIIMGLIFGAYFYKTARIWPLIIAHFLIDIVAFVGYSLLRGNLSFLGL</sequence>
<protein>
    <submittedName>
        <fullName evidence="3">CAAX protease self-immunity</fullName>
    </submittedName>
</protein>
<keyword evidence="3" id="KW-0645">Protease</keyword>
<dbReference type="PATRIC" id="fig|571915.4.peg.3102"/>
<keyword evidence="1" id="KW-0812">Transmembrane</keyword>
<dbReference type="AlphaFoldDB" id="A0A0G3H7T3"/>